<dbReference type="InterPro" id="IPR036555">
    <property type="entry name" value="NusA_N_sf"/>
</dbReference>
<protein>
    <recommendedName>
        <fullName evidence="7">Transcription termination/antitermination protein NusA</fullName>
    </recommendedName>
</protein>
<gene>
    <name evidence="7" type="primary">nusA</name>
    <name evidence="11" type="ORF">A3B87_01110</name>
</gene>
<dbReference type="InterPro" id="IPR030842">
    <property type="entry name" value="TF_NusA_bacterial"/>
</dbReference>
<evidence type="ECO:0000256" key="6">
    <source>
        <dbReference type="ARBA" id="ARBA00023163"/>
    </source>
</evidence>
<dbReference type="InterPro" id="IPR015946">
    <property type="entry name" value="KH_dom-like_a/b"/>
</dbReference>
<dbReference type="FunFam" id="3.30.300.20:FF:000002">
    <property type="entry name" value="Transcription termination/antitermination protein NusA"/>
    <property type="match status" value="1"/>
</dbReference>
<dbReference type="Pfam" id="PF13184">
    <property type="entry name" value="KH_NusA_1st"/>
    <property type="match status" value="1"/>
</dbReference>
<dbReference type="SUPFAM" id="SSF69705">
    <property type="entry name" value="Transcription factor NusA, N-terminal domain"/>
    <property type="match status" value="1"/>
</dbReference>
<evidence type="ECO:0000313" key="12">
    <source>
        <dbReference type="Proteomes" id="UP000179136"/>
    </source>
</evidence>
<dbReference type="Pfam" id="PF26594">
    <property type="entry name" value="KH_NusA_2nd"/>
    <property type="match status" value="1"/>
</dbReference>
<feature type="domain" description="S1 motif" evidence="10">
    <location>
        <begin position="189"/>
        <end position="253"/>
    </location>
</feature>
<dbReference type="InterPro" id="IPR058582">
    <property type="entry name" value="KH_NusA_2nd"/>
</dbReference>
<dbReference type="CDD" id="cd02134">
    <property type="entry name" value="KH-II_NusA_rpt1"/>
    <property type="match status" value="1"/>
</dbReference>
<organism evidence="11 12">
    <name type="scientific">Candidatus Kuenenbacteria bacterium RIFCSPHIGHO2_02_FULL_39_13</name>
    <dbReference type="NCBI Taxonomy" id="1798561"/>
    <lineage>
        <taxon>Bacteria</taxon>
        <taxon>Candidatus Kueneniibacteriota</taxon>
    </lineage>
</organism>
<dbReference type="InterPro" id="IPR013735">
    <property type="entry name" value="TF_NusA_N"/>
</dbReference>
<keyword evidence="8" id="KW-0175">Coiled coil</keyword>
<keyword evidence="1 7" id="KW-0806">Transcription termination</keyword>
<comment type="function">
    <text evidence="7">Participates in both transcription termination and antitermination.</text>
</comment>
<evidence type="ECO:0000256" key="5">
    <source>
        <dbReference type="ARBA" id="ARBA00023015"/>
    </source>
</evidence>
<dbReference type="GO" id="GO:0031564">
    <property type="term" value="P:transcription antitermination"/>
    <property type="evidence" value="ECO:0007669"/>
    <property type="project" value="UniProtKB-UniRule"/>
</dbReference>
<dbReference type="HAMAP" id="MF_00945_B">
    <property type="entry name" value="NusA_B"/>
    <property type="match status" value="1"/>
</dbReference>
<reference evidence="11 12" key="1">
    <citation type="journal article" date="2016" name="Nat. Commun.">
        <title>Thousands of microbial genomes shed light on interconnected biogeochemical processes in an aquifer system.</title>
        <authorList>
            <person name="Anantharaman K."/>
            <person name="Brown C.T."/>
            <person name="Hug L.A."/>
            <person name="Sharon I."/>
            <person name="Castelle C.J."/>
            <person name="Probst A.J."/>
            <person name="Thomas B.C."/>
            <person name="Singh A."/>
            <person name="Wilkins M.J."/>
            <person name="Karaoz U."/>
            <person name="Brodie E.L."/>
            <person name="Williams K.H."/>
            <person name="Hubbard S.S."/>
            <person name="Banfield J.F."/>
        </authorList>
    </citation>
    <scope>NUCLEOTIDE SEQUENCE [LARGE SCALE GENOMIC DNA]</scope>
</reference>
<dbReference type="PROSITE" id="PS50084">
    <property type="entry name" value="KH_TYPE_1"/>
    <property type="match status" value="1"/>
</dbReference>
<dbReference type="InterPro" id="IPR012340">
    <property type="entry name" value="NA-bd_OB-fold"/>
</dbReference>
<dbReference type="Gene3D" id="2.40.50.140">
    <property type="entry name" value="Nucleic acid-binding proteins"/>
    <property type="match status" value="1"/>
</dbReference>
<dbReference type="CDD" id="cd22529">
    <property type="entry name" value="KH-II_NusA_rpt2"/>
    <property type="match status" value="1"/>
</dbReference>
<dbReference type="InterPro" id="IPR004087">
    <property type="entry name" value="KH_dom"/>
</dbReference>
<dbReference type="PROSITE" id="PS50126">
    <property type="entry name" value="S1"/>
    <property type="match status" value="1"/>
</dbReference>
<dbReference type="Pfam" id="PF08529">
    <property type="entry name" value="NusA_N"/>
    <property type="match status" value="2"/>
</dbReference>
<dbReference type="InterPro" id="IPR009019">
    <property type="entry name" value="KH_sf_prok-type"/>
</dbReference>
<sequence length="436" mass="48645">MASELMQAIQQVCNDKKIPLASVIETIESALAAAYRKDFGNKLQNIKVDFEMETGDFKVYDIKEAVEDELKEEYERIKEEKMKQAESETAQTNQINQANEKATVQEEPGGFQDESEQEVKRFNPKTMISLSEAKEIDKKIKLGDKLVQRLTLSGDFGRMAAQTAKQVVIQKLREAERNIILSEYKDKIGELLSGTVQRVEGAVVLVDFGNVTAIMPLEEGISSERYSPGARFKFYIKSVEESARGPKVILSRIHPDILRKLFKLEVPEIASGTVQIKSIAREAGSRSKVAVVSKEDNVDPIGSAVGQRGTRVQTVINEIGGEKIDIIEWQEEPTKFIAKALAPAKIIRVEIKGNKEKEKENDEKEDSAGEQAMRASREAVVYVTSDQLSLAIGKGGQNVRLAAKLTGWKIDIMEDKPAEEKKEAGAKEEQEEKEEK</sequence>
<evidence type="ECO:0000256" key="7">
    <source>
        <dbReference type="HAMAP-Rule" id="MF_00945"/>
    </source>
</evidence>
<dbReference type="NCBIfam" id="TIGR01953">
    <property type="entry name" value="NusA"/>
    <property type="match status" value="1"/>
</dbReference>
<dbReference type="GO" id="GO:0006353">
    <property type="term" value="P:DNA-templated transcription termination"/>
    <property type="evidence" value="ECO:0007669"/>
    <property type="project" value="UniProtKB-UniRule"/>
</dbReference>
<comment type="similarity">
    <text evidence="7">Belongs to the NusA family.</text>
</comment>
<dbReference type="STRING" id="1798561.A3B87_01110"/>
<dbReference type="PANTHER" id="PTHR22648">
    <property type="entry name" value="TRANSCRIPTION TERMINATION FACTOR NUSA"/>
    <property type="match status" value="1"/>
</dbReference>
<keyword evidence="5 7" id="KW-0805">Transcription regulation</keyword>
<keyword evidence="2 7" id="KW-0963">Cytoplasm</keyword>
<dbReference type="GO" id="GO:0005829">
    <property type="term" value="C:cytosol"/>
    <property type="evidence" value="ECO:0007669"/>
    <property type="project" value="TreeGrafter"/>
</dbReference>
<dbReference type="CDD" id="cd04455">
    <property type="entry name" value="S1_NusA"/>
    <property type="match status" value="1"/>
</dbReference>
<dbReference type="InterPro" id="IPR025249">
    <property type="entry name" value="TF_NusA_KH_1st"/>
</dbReference>
<dbReference type="GO" id="GO:0003700">
    <property type="term" value="F:DNA-binding transcription factor activity"/>
    <property type="evidence" value="ECO:0007669"/>
    <property type="project" value="InterPro"/>
</dbReference>
<evidence type="ECO:0000256" key="8">
    <source>
        <dbReference type="SAM" id="Coils"/>
    </source>
</evidence>
<evidence type="ECO:0000256" key="4">
    <source>
        <dbReference type="ARBA" id="ARBA00022884"/>
    </source>
</evidence>
<name>A0A1F6FLR8_9BACT</name>
<dbReference type="EMBL" id="MFMW01000027">
    <property type="protein sequence ID" value="OGG86756.1"/>
    <property type="molecule type" value="Genomic_DNA"/>
</dbReference>
<keyword evidence="3 7" id="KW-0889">Transcription antitermination</keyword>
<dbReference type="SUPFAM" id="SSF54814">
    <property type="entry name" value="Prokaryotic type KH domain (KH-domain type II)"/>
    <property type="match status" value="2"/>
</dbReference>
<keyword evidence="4 7" id="KW-0694">RNA-binding</keyword>
<proteinExistence type="inferred from homology"/>
<evidence type="ECO:0000256" key="1">
    <source>
        <dbReference type="ARBA" id="ARBA00022472"/>
    </source>
</evidence>
<dbReference type="InterPro" id="IPR010213">
    <property type="entry name" value="TF_NusA"/>
</dbReference>
<feature type="coiled-coil region" evidence="8">
    <location>
        <begin position="60"/>
        <end position="91"/>
    </location>
</feature>
<accession>A0A1F6FLR8</accession>
<evidence type="ECO:0000259" key="10">
    <source>
        <dbReference type="PROSITE" id="PS50126"/>
    </source>
</evidence>
<comment type="subunit">
    <text evidence="7">Monomer. Binds directly to the core enzyme of the DNA-dependent RNA polymerase and to nascent RNA.</text>
</comment>
<evidence type="ECO:0000313" key="11">
    <source>
        <dbReference type="EMBL" id="OGG86756.1"/>
    </source>
</evidence>
<keyword evidence="6 7" id="KW-0804">Transcription</keyword>
<dbReference type="SUPFAM" id="SSF50249">
    <property type="entry name" value="Nucleic acid-binding proteins"/>
    <property type="match status" value="1"/>
</dbReference>
<evidence type="ECO:0000256" key="9">
    <source>
        <dbReference type="SAM" id="MobiDB-lite"/>
    </source>
</evidence>
<evidence type="ECO:0000256" key="2">
    <source>
        <dbReference type="ARBA" id="ARBA00022490"/>
    </source>
</evidence>
<dbReference type="Gene3D" id="3.30.300.20">
    <property type="match status" value="2"/>
</dbReference>
<dbReference type="SMART" id="SM00322">
    <property type="entry name" value="KH"/>
    <property type="match status" value="2"/>
</dbReference>
<dbReference type="SMART" id="SM00316">
    <property type="entry name" value="S1"/>
    <property type="match status" value="1"/>
</dbReference>
<feature type="region of interest" description="Disordered" evidence="9">
    <location>
        <begin position="412"/>
        <end position="436"/>
    </location>
</feature>
<dbReference type="PANTHER" id="PTHR22648:SF0">
    <property type="entry name" value="TRANSCRIPTION TERMINATION_ANTITERMINATION PROTEIN NUSA"/>
    <property type="match status" value="1"/>
</dbReference>
<dbReference type="Gene3D" id="3.30.1480.10">
    <property type="entry name" value="NusA, N-terminal domain"/>
    <property type="match status" value="1"/>
</dbReference>
<comment type="subcellular location">
    <subcellularLocation>
        <location evidence="7">Cytoplasm</location>
    </subcellularLocation>
</comment>
<dbReference type="InterPro" id="IPR003029">
    <property type="entry name" value="S1_domain"/>
</dbReference>
<evidence type="ECO:0000256" key="3">
    <source>
        <dbReference type="ARBA" id="ARBA00022814"/>
    </source>
</evidence>
<dbReference type="AlphaFoldDB" id="A0A1F6FLR8"/>
<comment type="caution">
    <text evidence="11">The sequence shown here is derived from an EMBL/GenBank/DDBJ whole genome shotgun (WGS) entry which is preliminary data.</text>
</comment>
<dbReference type="Proteomes" id="UP000179136">
    <property type="component" value="Unassembled WGS sequence"/>
</dbReference>
<dbReference type="GO" id="GO:0003723">
    <property type="term" value="F:RNA binding"/>
    <property type="evidence" value="ECO:0007669"/>
    <property type="project" value="UniProtKB-UniRule"/>
</dbReference>